<organism evidence="4">
    <name type="scientific">Haptolina brevifila</name>
    <dbReference type="NCBI Taxonomy" id="156173"/>
    <lineage>
        <taxon>Eukaryota</taxon>
        <taxon>Haptista</taxon>
        <taxon>Haptophyta</taxon>
        <taxon>Prymnesiophyceae</taxon>
        <taxon>Prymnesiales</taxon>
        <taxon>Prymnesiaceae</taxon>
        <taxon>Haptolina</taxon>
    </lineage>
</organism>
<evidence type="ECO:0000313" key="4">
    <source>
        <dbReference type="EMBL" id="CAD9480953.1"/>
    </source>
</evidence>
<keyword evidence="2" id="KW-0378">Hydrolase</keyword>
<sequence length="102" mass="11662">MHTNFRDLFIWLRENGYYVESLGCAFTCFNASQYAALLLIDSEADYGPLEARKLRHDIVHLGLSLVVLADWYSPAVMKSLRFFDENTQSWWTPVTGGANVRA</sequence>
<protein>
    <recommendedName>
        <fullName evidence="3">MBTPS1 fourth domain-containing protein</fullName>
    </recommendedName>
</protein>
<dbReference type="AlphaFoldDB" id="A0A7S2H5C6"/>
<dbReference type="Pfam" id="PF23090">
    <property type="entry name" value="MBTPS1_4th"/>
    <property type="match status" value="1"/>
</dbReference>
<reference evidence="4" key="1">
    <citation type="submission" date="2021-01" db="EMBL/GenBank/DDBJ databases">
        <authorList>
            <person name="Corre E."/>
            <person name="Pelletier E."/>
            <person name="Niang G."/>
            <person name="Scheremetjew M."/>
            <person name="Finn R."/>
            <person name="Kale V."/>
            <person name="Holt S."/>
            <person name="Cochrane G."/>
            <person name="Meng A."/>
            <person name="Brown T."/>
            <person name="Cohen L."/>
        </authorList>
    </citation>
    <scope>NUCLEOTIDE SEQUENCE</scope>
    <source>
        <strain evidence="4">UTEX LB 985</strain>
    </source>
</reference>
<keyword evidence="2" id="KW-0720">Serine protease</keyword>
<evidence type="ECO:0000256" key="2">
    <source>
        <dbReference type="ARBA" id="ARBA00022825"/>
    </source>
</evidence>
<dbReference type="GO" id="GO:0006508">
    <property type="term" value="P:proteolysis"/>
    <property type="evidence" value="ECO:0007669"/>
    <property type="project" value="UniProtKB-KW"/>
</dbReference>
<dbReference type="InterPro" id="IPR057032">
    <property type="entry name" value="MBTPS1_4th"/>
</dbReference>
<feature type="domain" description="MBTPS1 fourth" evidence="3">
    <location>
        <begin position="1"/>
        <end position="102"/>
    </location>
</feature>
<dbReference type="PANTHER" id="PTHR43806">
    <property type="entry name" value="PEPTIDASE S8"/>
    <property type="match status" value="1"/>
</dbReference>
<dbReference type="EMBL" id="HBGU01045994">
    <property type="protein sequence ID" value="CAD9480953.1"/>
    <property type="molecule type" value="Transcribed_RNA"/>
</dbReference>
<evidence type="ECO:0000259" key="3">
    <source>
        <dbReference type="Pfam" id="PF23090"/>
    </source>
</evidence>
<dbReference type="GO" id="GO:0005794">
    <property type="term" value="C:Golgi apparatus"/>
    <property type="evidence" value="ECO:0007669"/>
    <property type="project" value="TreeGrafter"/>
</dbReference>
<dbReference type="PANTHER" id="PTHR43806:SF7">
    <property type="entry name" value="MEMBRANE-BOUND TRANSCRIPTION FACTOR SITE-1 PROTEASE"/>
    <property type="match status" value="1"/>
</dbReference>
<evidence type="ECO:0000256" key="1">
    <source>
        <dbReference type="ARBA" id="ARBA00022670"/>
    </source>
</evidence>
<accession>A0A7S2H5C6</accession>
<dbReference type="GO" id="GO:0004252">
    <property type="term" value="F:serine-type endopeptidase activity"/>
    <property type="evidence" value="ECO:0007669"/>
    <property type="project" value="TreeGrafter"/>
</dbReference>
<name>A0A7S2H5C6_9EUKA</name>
<proteinExistence type="predicted"/>
<keyword evidence="1" id="KW-0645">Protease</keyword>
<dbReference type="InterPro" id="IPR050131">
    <property type="entry name" value="Peptidase_S8_subtilisin-like"/>
</dbReference>
<gene>
    <name evidence="4" type="ORF">CBRE1094_LOCUS25040</name>
</gene>